<sequence>MSTSRALVLVALLSGAFAEAKNATADEERIGWVAPDASRDTWDIIWSCLSIFIVCSWKCVHLNVPTHRESIAGWEKVCGIFYRPSHQLMMKWWRKLLWMFVIAIAPELGVSQAVRQWRMAREELDRVTPRRKRDPNKFKGQKFTMTHAFYVQMGGILLCEIPEGQPDQTAPAIAVTNPFEDPASEFIEHTERPRSYVLLRDQPNDGLEKMDPIPKVRLHARILDSLEMLDEIGVVPTLTEEDIQDRSRADSITKLFALVQCSWLVVQTIARGVKGLAISQLELATIAFVFCALVMHFFWWNKPFDVERRHVLIKVPKVGSRVRHIPNWDSNDIEEMGEWIAGGRKYDLAVGEFFEMGLMNLDIMEGSLDDSDSDLWPTVGLYATGAVFSAIHLAAWNWEFPSLAVKILWRVFGLIALSASFTPFVLFAAYRVANRVINTDVEDEKANRVAARLCCFTFLTYIIYFIARMVILVLTCYCMYNMPASTYEKVAWTAWIPHFG</sequence>
<evidence type="ECO:0000313" key="3">
    <source>
        <dbReference type="EMBL" id="KAH6879412.1"/>
    </source>
</evidence>
<keyword evidence="1" id="KW-1133">Transmembrane helix</keyword>
<dbReference type="Proteomes" id="UP000777438">
    <property type="component" value="Unassembled WGS sequence"/>
</dbReference>
<comment type="caution">
    <text evidence="3">The sequence shown here is derived from an EMBL/GenBank/DDBJ whole genome shotgun (WGS) entry which is preliminary data.</text>
</comment>
<evidence type="ECO:0000256" key="1">
    <source>
        <dbReference type="SAM" id="Phobius"/>
    </source>
</evidence>
<dbReference type="PANTHER" id="PTHR35043">
    <property type="entry name" value="TRANSCRIPTION FACTOR DOMAIN-CONTAINING PROTEIN"/>
    <property type="match status" value="1"/>
</dbReference>
<feature type="transmembrane region" description="Helical" evidence="1">
    <location>
        <begin position="281"/>
        <end position="300"/>
    </location>
</feature>
<proteinExistence type="predicted"/>
<dbReference type="PANTHER" id="PTHR35043:SF7">
    <property type="entry name" value="TRANSCRIPTION FACTOR DOMAIN-CONTAINING PROTEIN"/>
    <property type="match status" value="1"/>
</dbReference>
<dbReference type="AlphaFoldDB" id="A0A9P9AKJ0"/>
<dbReference type="EMBL" id="JAGPYM010000029">
    <property type="protein sequence ID" value="KAH6879412.1"/>
    <property type="molecule type" value="Genomic_DNA"/>
</dbReference>
<keyword evidence="2" id="KW-0732">Signal</keyword>
<feature type="transmembrane region" description="Helical" evidence="1">
    <location>
        <begin position="375"/>
        <end position="395"/>
    </location>
</feature>
<accession>A0A9P9AKJ0</accession>
<feature type="transmembrane region" description="Helical" evidence="1">
    <location>
        <begin position="407"/>
        <end position="430"/>
    </location>
</feature>
<reference evidence="3 4" key="1">
    <citation type="journal article" date="2021" name="Nat. Commun.">
        <title>Genetic determinants of endophytism in the Arabidopsis root mycobiome.</title>
        <authorList>
            <person name="Mesny F."/>
            <person name="Miyauchi S."/>
            <person name="Thiergart T."/>
            <person name="Pickel B."/>
            <person name="Atanasova L."/>
            <person name="Karlsson M."/>
            <person name="Huettel B."/>
            <person name="Barry K.W."/>
            <person name="Haridas S."/>
            <person name="Chen C."/>
            <person name="Bauer D."/>
            <person name="Andreopoulos W."/>
            <person name="Pangilinan J."/>
            <person name="LaButti K."/>
            <person name="Riley R."/>
            <person name="Lipzen A."/>
            <person name="Clum A."/>
            <person name="Drula E."/>
            <person name="Henrissat B."/>
            <person name="Kohler A."/>
            <person name="Grigoriev I.V."/>
            <person name="Martin F.M."/>
            <person name="Hacquard S."/>
        </authorList>
    </citation>
    <scope>NUCLEOTIDE SEQUENCE [LARGE SCALE GENOMIC DNA]</scope>
    <source>
        <strain evidence="3 4">MPI-CAGE-CH-0241</strain>
    </source>
</reference>
<name>A0A9P9AKJ0_9HYPO</name>
<dbReference type="OrthoDB" id="3061561at2759"/>
<gene>
    <name evidence="3" type="ORF">B0T10DRAFT_609854</name>
</gene>
<feature type="transmembrane region" description="Helical" evidence="1">
    <location>
        <begin position="450"/>
        <end position="480"/>
    </location>
</feature>
<feature type="signal peptide" evidence="2">
    <location>
        <begin position="1"/>
        <end position="18"/>
    </location>
</feature>
<feature type="chain" id="PRO_5040473431" evidence="2">
    <location>
        <begin position="19"/>
        <end position="500"/>
    </location>
</feature>
<evidence type="ECO:0000313" key="4">
    <source>
        <dbReference type="Proteomes" id="UP000777438"/>
    </source>
</evidence>
<keyword evidence="4" id="KW-1185">Reference proteome</keyword>
<keyword evidence="1" id="KW-0472">Membrane</keyword>
<evidence type="ECO:0000256" key="2">
    <source>
        <dbReference type="SAM" id="SignalP"/>
    </source>
</evidence>
<keyword evidence="1" id="KW-0812">Transmembrane</keyword>
<protein>
    <submittedName>
        <fullName evidence="3">Uncharacterized protein</fullName>
    </submittedName>
</protein>
<organism evidence="3 4">
    <name type="scientific">Thelonectria olida</name>
    <dbReference type="NCBI Taxonomy" id="1576542"/>
    <lineage>
        <taxon>Eukaryota</taxon>
        <taxon>Fungi</taxon>
        <taxon>Dikarya</taxon>
        <taxon>Ascomycota</taxon>
        <taxon>Pezizomycotina</taxon>
        <taxon>Sordariomycetes</taxon>
        <taxon>Hypocreomycetidae</taxon>
        <taxon>Hypocreales</taxon>
        <taxon>Nectriaceae</taxon>
        <taxon>Thelonectria</taxon>
    </lineage>
</organism>